<dbReference type="Pfam" id="PF20744">
    <property type="entry name" value="gp37_trimer"/>
    <property type="match status" value="1"/>
</dbReference>
<evidence type="ECO:0000313" key="2">
    <source>
        <dbReference type="EMBL" id="KAB2689651.1"/>
    </source>
</evidence>
<accession>A0A6L3YVQ5</accession>
<name>A0A6L3YVQ5_9HYPH</name>
<protein>
    <recommendedName>
        <fullName evidence="1">Tail fibre protein gp37 trimerization region domain-containing protein</fullName>
    </recommendedName>
</protein>
<dbReference type="Proteomes" id="UP000481643">
    <property type="component" value="Unassembled WGS sequence"/>
</dbReference>
<comment type="caution">
    <text evidence="2">The sequence shown here is derived from an EMBL/GenBank/DDBJ whole genome shotgun (WGS) entry which is preliminary data.</text>
</comment>
<organism evidence="2 3">
    <name type="scientific">Brucella tritici</name>
    <dbReference type="NCBI Taxonomy" id="94626"/>
    <lineage>
        <taxon>Bacteria</taxon>
        <taxon>Pseudomonadati</taxon>
        <taxon>Pseudomonadota</taxon>
        <taxon>Alphaproteobacteria</taxon>
        <taxon>Hyphomicrobiales</taxon>
        <taxon>Brucellaceae</taxon>
        <taxon>Brucella/Ochrobactrum group</taxon>
        <taxon>Brucella</taxon>
    </lineage>
</organism>
<dbReference type="RefSeq" id="WP_151651030.1">
    <property type="nucleotide sequence ID" value="NZ_WBVX01000002.1"/>
</dbReference>
<reference evidence="2 3" key="1">
    <citation type="submission" date="2019-09" db="EMBL/GenBank/DDBJ databases">
        <title>Taxonomic organization of the family Brucellaceae based on a phylogenomic approach.</title>
        <authorList>
            <person name="Leclercq S."/>
            <person name="Cloeckaert A."/>
            <person name="Zygmunt M.S."/>
        </authorList>
    </citation>
    <scope>NUCLEOTIDE SEQUENCE [LARGE SCALE GENOMIC DNA]</scope>
    <source>
        <strain evidence="2 3">WS1830</strain>
    </source>
</reference>
<dbReference type="Gene3D" id="6.20.70.20">
    <property type="match status" value="1"/>
</dbReference>
<dbReference type="InterPro" id="IPR048388">
    <property type="entry name" value="Gp37_trimer"/>
</dbReference>
<gene>
    <name evidence="2" type="ORF">F9L08_03050</name>
</gene>
<sequence length="439" mass="46011">MAKTTNYQFDLPNPRGMQIAEIENIANSLIAIDAELKASETALSTHKHSFEELIDRPTTLEGYGITDAMTAQDTVDAIRAAIDSVVNGSGAALDTLKELADALGNDPQFATTVGNALGNRVRVDAAQGLNQAQQTQGRANIAALGSSDRGKANGVASLDINTKVPVSQIPSLSYLPLAGGALSGLLEVRGFRVLAAGSNDNVDITLVDKGGVEQALFYYQSSTGKLRIRRPNGSGWRYWDFNADGSTEFPGGLDTSASITTGGEFKAGTMRITNDGNIFGSQWGNKWLKAYLEATFLPVSNPTVSGNLTCGALVTGGDGAGVSYNGYLTGPAWEDWGNGNKDAKVGIGNRIEARGAAYRDAAISSAQDWANGRFVQNVRLGSQVTISADSGMNYQAPTGHVVTFINSTGATSADNNEVDGVSCKPLQRNINGSWATVSG</sequence>
<feature type="domain" description="Tail fibre protein gp37 trimerization region" evidence="1">
    <location>
        <begin position="262"/>
        <end position="296"/>
    </location>
</feature>
<proteinExistence type="predicted"/>
<dbReference type="AlphaFoldDB" id="A0A6L3YVQ5"/>
<evidence type="ECO:0000313" key="3">
    <source>
        <dbReference type="Proteomes" id="UP000481643"/>
    </source>
</evidence>
<dbReference type="EMBL" id="WBVX01000002">
    <property type="protein sequence ID" value="KAB2689651.1"/>
    <property type="molecule type" value="Genomic_DNA"/>
</dbReference>
<evidence type="ECO:0000259" key="1">
    <source>
        <dbReference type="Pfam" id="PF20744"/>
    </source>
</evidence>